<name>A0ABY3NGC1_ELIMR</name>
<proteinExistence type="predicted"/>
<evidence type="ECO:0000256" key="1">
    <source>
        <dbReference type="SAM" id="MobiDB-lite"/>
    </source>
</evidence>
<feature type="compositionally biased region" description="Basic and acidic residues" evidence="1">
    <location>
        <begin position="35"/>
        <end position="59"/>
    </location>
</feature>
<dbReference type="RefSeq" id="WP_065082396.1">
    <property type="nucleotide sequence ID" value="NZ_FLSS01000012.1"/>
</dbReference>
<reference evidence="2 3" key="1">
    <citation type="submission" date="2019-07" db="EMBL/GenBank/DDBJ databases">
        <title>Genomic Encyclopedia of Archaeal and Bacterial Type Strains, Phase II (KMG-II): from individual species to whole genera.</title>
        <authorList>
            <person name="Goeker M."/>
        </authorList>
    </citation>
    <scope>NUCLEOTIDE SEQUENCE [LARGE SCALE GENOMIC DNA]</scope>
    <source>
        <strain evidence="2 3">DSM 14571</strain>
    </source>
</reference>
<accession>A0ABY3NGC1</accession>
<feature type="region of interest" description="Disordered" evidence="1">
    <location>
        <begin position="34"/>
        <end position="60"/>
    </location>
</feature>
<organism evidence="2 3">
    <name type="scientific">Elizabethkingia miricola</name>
    <name type="common">Chryseobacterium miricola</name>
    <dbReference type="NCBI Taxonomy" id="172045"/>
    <lineage>
        <taxon>Bacteria</taxon>
        <taxon>Pseudomonadati</taxon>
        <taxon>Bacteroidota</taxon>
        <taxon>Flavobacteriia</taxon>
        <taxon>Flavobacteriales</taxon>
        <taxon>Weeksellaceae</taxon>
        <taxon>Elizabethkingia</taxon>
    </lineage>
</organism>
<evidence type="ECO:0000313" key="2">
    <source>
        <dbReference type="EMBL" id="TYO91982.1"/>
    </source>
</evidence>
<dbReference type="EMBL" id="VNHK01000006">
    <property type="protein sequence ID" value="TYO91982.1"/>
    <property type="molecule type" value="Genomic_DNA"/>
</dbReference>
<comment type="caution">
    <text evidence="2">The sequence shown here is derived from an EMBL/GenBank/DDBJ whole genome shotgun (WGS) entry which is preliminary data.</text>
</comment>
<gene>
    <name evidence="2" type="ORF">LX74_02233</name>
</gene>
<protein>
    <submittedName>
        <fullName evidence="2">Uncharacterized protein</fullName>
    </submittedName>
</protein>
<sequence length="107" mass="12048">MNSVFKDNKNLKEYWETSDGTPFYTENMAKNHASGLEDKNIKHVERSESESESDSKQKSAADILALVPDMDLETAKEYLEADQALDKPRKSVVEALEVRIAELEKGA</sequence>
<dbReference type="Proteomes" id="UP000324513">
    <property type="component" value="Unassembled WGS sequence"/>
</dbReference>
<evidence type="ECO:0000313" key="3">
    <source>
        <dbReference type="Proteomes" id="UP000324513"/>
    </source>
</evidence>
<keyword evidence="3" id="KW-1185">Reference proteome</keyword>